<comment type="caution">
    <text evidence="2">The sequence shown here is derived from an EMBL/GenBank/DDBJ whole genome shotgun (WGS) entry which is preliminary data.</text>
</comment>
<accession>G4TMN0</accession>
<proteinExistence type="predicted"/>
<name>G4TMN0_SERID</name>
<organism evidence="2 3">
    <name type="scientific">Serendipita indica (strain DSM 11827)</name>
    <name type="common">Root endophyte fungus</name>
    <name type="synonym">Piriformospora indica</name>
    <dbReference type="NCBI Taxonomy" id="1109443"/>
    <lineage>
        <taxon>Eukaryota</taxon>
        <taxon>Fungi</taxon>
        <taxon>Dikarya</taxon>
        <taxon>Basidiomycota</taxon>
        <taxon>Agaricomycotina</taxon>
        <taxon>Agaricomycetes</taxon>
        <taxon>Sebacinales</taxon>
        <taxon>Serendipitaceae</taxon>
        <taxon>Serendipita</taxon>
    </lineage>
</organism>
<keyword evidence="1" id="KW-0472">Membrane</keyword>
<evidence type="ECO:0000256" key="1">
    <source>
        <dbReference type="SAM" id="Phobius"/>
    </source>
</evidence>
<keyword evidence="1" id="KW-1133">Transmembrane helix</keyword>
<dbReference type="HOGENOM" id="CLU_1787565_0_0_1"/>
<dbReference type="EMBL" id="CAFZ01000171">
    <property type="protein sequence ID" value="CCA72573.1"/>
    <property type="molecule type" value="Genomic_DNA"/>
</dbReference>
<dbReference type="Proteomes" id="UP000007148">
    <property type="component" value="Unassembled WGS sequence"/>
</dbReference>
<evidence type="ECO:0000313" key="3">
    <source>
        <dbReference type="Proteomes" id="UP000007148"/>
    </source>
</evidence>
<feature type="transmembrane region" description="Helical" evidence="1">
    <location>
        <begin position="124"/>
        <end position="142"/>
    </location>
</feature>
<dbReference type="InParanoid" id="G4TMN0"/>
<gene>
    <name evidence="2" type="ORF">PIIN_06510</name>
</gene>
<protein>
    <submittedName>
        <fullName evidence="2">Uncharacterized protein</fullName>
    </submittedName>
</protein>
<dbReference type="AlphaFoldDB" id="G4TMN0"/>
<keyword evidence="1" id="KW-0812">Transmembrane</keyword>
<keyword evidence="3" id="KW-1185">Reference proteome</keyword>
<sequence>MDETHDFAIANAQNIIDRGEANAPVPPTYPRRPHHGGINDVWIRAQFRGHDDADRLRGILESTLRSQWWDLHLPTPGNDLDAFVNDGKCLFCDTYWIWSRLAFPFCVHKHLDYHPPMLSSRTRGILVLSSAILVVGIFARTYRRR</sequence>
<reference evidence="2 3" key="1">
    <citation type="journal article" date="2011" name="PLoS Pathog.">
        <title>Endophytic Life Strategies Decoded by Genome and Transcriptome Analyses of the Mutualistic Root Symbiont Piriformospora indica.</title>
        <authorList>
            <person name="Zuccaro A."/>
            <person name="Lahrmann U."/>
            <person name="Guldener U."/>
            <person name="Langen G."/>
            <person name="Pfiffi S."/>
            <person name="Biedenkopf D."/>
            <person name="Wong P."/>
            <person name="Samans B."/>
            <person name="Grimm C."/>
            <person name="Basiewicz M."/>
            <person name="Murat C."/>
            <person name="Martin F."/>
            <person name="Kogel K.H."/>
        </authorList>
    </citation>
    <scope>NUCLEOTIDE SEQUENCE [LARGE SCALE GENOMIC DNA]</scope>
    <source>
        <strain evidence="2 3">DSM 11827</strain>
    </source>
</reference>
<evidence type="ECO:0000313" key="2">
    <source>
        <dbReference type="EMBL" id="CCA72573.1"/>
    </source>
</evidence>